<evidence type="ECO:0000313" key="2">
    <source>
        <dbReference type="Proteomes" id="UP000789920"/>
    </source>
</evidence>
<proteinExistence type="predicted"/>
<organism evidence="1 2">
    <name type="scientific">Racocetra persica</name>
    <dbReference type="NCBI Taxonomy" id="160502"/>
    <lineage>
        <taxon>Eukaryota</taxon>
        <taxon>Fungi</taxon>
        <taxon>Fungi incertae sedis</taxon>
        <taxon>Mucoromycota</taxon>
        <taxon>Glomeromycotina</taxon>
        <taxon>Glomeromycetes</taxon>
        <taxon>Diversisporales</taxon>
        <taxon>Gigasporaceae</taxon>
        <taxon>Racocetra</taxon>
    </lineage>
</organism>
<sequence length="147" mass="17593">MSRTTIGYYTVRIGYKSGIYMNWKECKKQTDQYPDALYKKFYTKQQAQEYIDEEKINENRKIKIYTDGYCKKNRTKEAIATEIYAVIRALDIIDNKSDIIIFTDSTYIINCYNIKNPKTNFDLVDRMNELIKAREEETYFKHMKGHS</sequence>
<dbReference type="EMBL" id="CAJVQC010004674">
    <property type="protein sequence ID" value="CAG8543738.1"/>
    <property type="molecule type" value="Genomic_DNA"/>
</dbReference>
<name>A0ACA9LQ75_9GLOM</name>
<accession>A0ACA9LQ75</accession>
<dbReference type="Proteomes" id="UP000789920">
    <property type="component" value="Unassembled WGS sequence"/>
</dbReference>
<reference evidence="1" key="1">
    <citation type="submission" date="2021-06" db="EMBL/GenBank/DDBJ databases">
        <authorList>
            <person name="Kallberg Y."/>
            <person name="Tangrot J."/>
            <person name="Rosling A."/>
        </authorList>
    </citation>
    <scope>NUCLEOTIDE SEQUENCE</scope>
    <source>
        <strain evidence="1">MA461A</strain>
    </source>
</reference>
<comment type="caution">
    <text evidence="1">The sequence shown here is derived from an EMBL/GenBank/DDBJ whole genome shotgun (WGS) entry which is preliminary data.</text>
</comment>
<gene>
    <name evidence="1" type="ORF">RPERSI_LOCUS3665</name>
</gene>
<protein>
    <submittedName>
        <fullName evidence="1">8599_t:CDS:1</fullName>
    </submittedName>
</protein>
<feature type="non-terminal residue" evidence="1">
    <location>
        <position position="147"/>
    </location>
</feature>
<keyword evidence="2" id="KW-1185">Reference proteome</keyword>
<evidence type="ECO:0000313" key="1">
    <source>
        <dbReference type="EMBL" id="CAG8543738.1"/>
    </source>
</evidence>